<dbReference type="InterPro" id="IPR017230">
    <property type="entry name" value="Mrs6"/>
</dbReference>
<dbReference type="GO" id="GO:0005968">
    <property type="term" value="C:Rab-protein geranylgeranyltransferase complex"/>
    <property type="evidence" value="ECO:0007669"/>
    <property type="project" value="TreeGrafter"/>
</dbReference>
<name>A0A9Q8P473_PASFU</name>
<dbReference type="GO" id="GO:0005634">
    <property type="term" value="C:nucleus"/>
    <property type="evidence" value="ECO:0007669"/>
    <property type="project" value="TreeGrafter"/>
</dbReference>
<gene>
    <name evidence="4" type="ORF">CLAFUR5_00718</name>
</gene>
<evidence type="ECO:0000256" key="3">
    <source>
        <dbReference type="SAM" id="MobiDB-lite"/>
    </source>
</evidence>
<dbReference type="GO" id="GO:0007264">
    <property type="term" value="P:small GTPase-mediated signal transduction"/>
    <property type="evidence" value="ECO:0007669"/>
    <property type="project" value="UniProtKB-UniRule"/>
</dbReference>
<protein>
    <recommendedName>
        <fullName evidence="2">Rab proteins geranylgeranyltransferase</fullName>
    </recommendedName>
</protein>
<reference evidence="4" key="2">
    <citation type="journal article" date="2022" name="Microb. Genom.">
        <title>A chromosome-scale genome assembly of the tomato pathogen Cladosporium fulvum reveals a compartmentalized genome architecture and the presence of a dispensable chromosome.</title>
        <authorList>
            <person name="Zaccaron A.Z."/>
            <person name="Chen L.H."/>
            <person name="Samaras A."/>
            <person name="Stergiopoulos I."/>
        </authorList>
    </citation>
    <scope>NUCLEOTIDE SEQUENCE</scope>
    <source>
        <strain evidence="4">Race5_Kim</strain>
    </source>
</reference>
<evidence type="ECO:0000313" key="4">
    <source>
        <dbReference type="EMBL" id="UJO12780.1"/>
    </source>
</evidence>
<reference evidence="4" key="1">
    <citation type="submission" date="2021-12" db="EMBL/GenBank/DDBJ databases">
        <authorList>
            <person name="Zaccaron A."/>
            <person name="Stergiopoulos I."/>
        </authorList>
    </citation>
    <scope>NUCLEOTIDE SEQUENCE</scope>
    <source>
        <strain evidence="4">Race5_Kim</strain>
    </source>
</reference>
<dbReference type="GO" id="GO:0005092">
    <property type="term" value="F:GDP-dissociation inhibitor activity"/>
    <property type="evidence" value="ECO:0007669"/>
    <property type="project" value="UniProtKB-UniRule"/>
</dbReference>
<dbReference type="Proteomes" id="UP000756132">
    <property type="component" value="Chromosome 1"/>
</dbReference>
<dbReference type="PANTHER" id="PTHR11787:SF4">
    <property type="entry name" value="CHM, RAB ESCORT PROTEIN 1"/>
    <property type="match status" value="1"/>
</dbReference>
<dbReference type="RefSeq" id="XP_047757146.1">
    <property type="nucleotide sequence ID" value="XM_047899866.1"/>
</dbReference>
<dbReference type="Gene3D" id="3.30.519.10">
    <property type="entry name" value="Guanine Nucleotide Dissociation Inhibitor, domain 2"/>
    <property type="match status" value="1"/>
</dbReference>
<keyword evidence="5" id="KW-1185">Reference proteome</keyword>
<dbReference type="InterPro" id="IPR018203">
    <property type="entry name" value="GDP_dissociation_inhibitor"/>
</dbReference>
<accession>A0A9Q8P473</accession>
<dbReference type="PRINTS" id="PR00891">
    <property type="entry name" value="RABGDIREP"/>
</dbReference>
<dbReference type="PANTHER" id="PTHR11787">
    <property type="entry name" value="RAB GDP-DISSOCIATION INHIBITOR"/>
    <property type="match status" value="1"/>
</dbReference>
<dbReference type="OrthoDB" id="1923006at2759"/>
<dbReference type="EMBL" id="CP090163">
    <property type="protein sequence ID" value="UJO12780.1"/>
    <property type="molecule type" value="Genomic_DNA"/>
</dbReference>
<dbReference type="GO" id="GO:0016192">
    <property type="term" value="P:vesicle-mediated transport"/>
    <property type="evidence" value="ECO:0007669"/>
    <property type="project" value="TreeGrafter"/>
</dbReference>
<proteinExistence type="inferred from homology"/>
<feature type="compositionally biased region" description="Polar residues" evidence="3">
    <location>
        <begin position="138"/>
        <end position="147"/>
    </location>
</feature>
<dbReference type="SUPFAM" id="SSF54373">
    <property type="entry name" value="FAD-linked reductases, C-terminal domain"/>
    <property type="match status" value="1"/>
</dbReference>
<sequence length="571" mass="62277">MPTQRHRWVHFVTRARCREEGRTQSSAEEVLSCGNGTCCPATKVFEPTWPHLPLSNINRAICERPTTMESLEDTNWDVVISGTGLPQSLLALSLSRSDKKILHVDRNDYYGGDEAALSLSEAEEWTQKHAAEEGDAKTSFSHATVSKPTEDEVSTTTKLGPARAYSLALAPQLLYTRSALLPAMVSSRTHSQLEFQAVGSWFILDEAPQDADTPTRLIRVPGGREDVFQDKSLDLKAKRSLMKFLRFVVNYDEQLETWQDDRTKEFSTFLQDKFGLPSSSHAPILALTLSDRPTQEISVEYALPRVARHLSSIGMLGPGFGAVLPKWGGLAEIAQVACRACAVGGGVYVLGRGIIDVQSDDDFNLRVELSDGQKVTTKWLAGLQQDLPGTAPNTAETTSLMKTSNTISVVSSSLNSLFPRTSEGGVTPAGAVVMVKPAGETESTIHIFVHSSESGECPPGQCVLYASCAENASRGFAHLEQAVVQFLQSVEEPTTPQVLWKMQYQRTVPASSTTTMQRTGSVITLQHLSHDLAMEDAVLEGVKPAWEQITGSIGDGYLTFEAREGQEGEES</sequence>
<dbReference type="Gene3D" id="1.10.405.10">
    <property type="entry name" value="Guanine Nucleotide Dissociation Inhibitor, domain 1"/>
    <property type="match status" value="1"/>
</dbReference>
<evidence type="ECO:0000313" key="5">
    <source>
        <dbReference type="Proteomes" id="UP000756132"/>
    </source>
</evidence>
<organism evidence="4 5">
    <name type="scientific">Passalora fulva</name>
    <name type="common">Tomato leaf mold</name>
    <name type="synonym">Cladosporium fulvum</name>
    <dbReference type="NCBI Taxonomy" id="5499"/>
    <lineage>
        <taxon>Eukaryota</taxon>
        <taxon>Fungi</taxon>
        <taxon>Dikarya</taxon>
        <taxon>Ascomycota</taxon>
        <taxon>Pezizomycotina</taxon>
        <taxon>Dothideomycetes</taxon>
        <taxon>Dothideomycetidae</taxon>
        <taxon>Mycosphaerellales</taxon>
        <taxon>Mycosphaerellaceae</taxon>
        <taxon>Fulvia</taxon>
    </lineage>
</organism>
<dbReference type="KEGG" id="ffu:CLAFUR5_00718"/>
<dbReference type="Gene3D" id="3.50.50.60">
    <property type="entry name" value="FAD/NAD(P)-binding domain"/>
    <property type="match status" value="1"/>
</dbReference>
<dbReference type="GeneID" id="71980596"/>
<evidence type="ECO:0000256" key="1">
    <source>
        <dbReference type="ARBA" id="ARBA00005593"/>
    </source>
</evidence>
<comment type="similarity">
    <text evidence="1 2">Belongs to the Rab GDI family.</text>
</comment>
<dbReference type="AlphaFoldDB" id="A0A9Q8P473"/>
<feature type="region of interest" description="Disordered" evidence="3">
    <location>
        <begin position="131"/>
        <end position="157"/>
    </location>
</feature>
<evidence type="ECO:0000256" key="2">
    <source>
        <dbReference type="PIRNR" id="PIRNR037514"/>
    </source>
</evidence>
<dbReference type="GO" id="GO:0005829">
    <property type="term" value="C:cytosol"/>
    <property type="evidence" value="ECO:0007669"/>
    <property type="project" value="TreeGrafter"/>
</dbReference>
<dbReference type="Pfam" id="PF00996">
    <property type="entry name" value="GDI"/>
    <property type="match status" value="1"/>
</dbReference>
<dbReference type="SUPFAM" id="SSF51905">
    <property type="entry name" value="FAD/NAD(P)-binding domain"/>
    <property type="match status" value="1"/>
</dbReference>
<dbReference type="InterPro" id="IPR036188">
    <property type="entry name" value="FAD/NAD-bd_sf"/>
</dbReference>
<dbReference type="PIRSF" id="PIRSF037514">
    <property type="entry name" value="Rab_ger_ger_transf_A_fun"/>
    <property type="match status" value="1"/>
</dbReference>